<evidence type="ECO:0000313" key="1">
    <source>
        <dbReference type="EMBL" id="QAY69477.1"/>
    </source>
</evidence>
<evidence type="ECO:0000313" key="2">
    <source>
        <dbReference type="Proteomes" id="UP000292118"/>
    </source>
</evidence>
<dbReference type="Proteomes" id="UP000292118">
    <property type="component" value="Chromosome"/>
</dbReference>
<accession>A0A4P6F884</accession>
<protein>
    <submittedName>
        <fullName evidence="1">Uncharacterized protein</fullName>
    </submittedName>
</protein>
<dbReference type="EMBL" id="CP035493">
    <property type="protein sequence ID" value="QAY69477.1"/>
    <property type="molecule type" value="Genomic_DNA"/>
</dbReference>
<keyword evidence="2" id="KW-1185">Reference proteome</keyword>
<dbReference type="KEGG" id="xya:ET471_05015"/>
<dbReference type="AlphaFoldDB" id="A0A4P6F884"/>
<proteinExistence type="predicted"/>
<sequence>MIVLPTHVGETGRDGTGVLAAGLMPAAAAAEGCTAPSMELDDSTYVSRDQWAASPLASVMALVGDRAPDNVWVRRTDPTCPSAVPSAVVYDPARSVGVNVYRNVAKTQETDIAALVGLTSDAPGGFEGQATPETIRGVTGYVHGWVNEWPEWGGERPRQRIAWVDTEGVRWYAVADGMTPAETITILDGLTFDANGSLDAASVPVGFTSAPTLDANRGAEPSYMWTVEYGRDTDDYVYLEITTPALAPIEAGVAAFADRLVDFDGRVARFTMHGQGGAQLAWVQDGAYYRLTAAVGSFDEMLALARTIQVVDPTDARLGWRGPGN</sequence>
<dbReference type="RefSeq" id="WP_129186877.1">
    <property type="nucleotide sequence ID" value="NZ_CP035493.1"/>
</dbReference>
<reference evidence="1 2" key="1">
    <citation type="submission" date="2019-01" db="EMBL/GenBank/DDBJ databases">
        <title>Genome sequencing of strain FW10M-9.</title>
        <authorList>
            <person name="Heo J."/>
            <person name="Kim S.-J."/>
            <person name="Kim J.-S."/>
            <person name="Hong S.-B."/>
            <person name="Kwon S.-W."/>
        </authorList>
    </citation>
    <scope>NUCLEOTIDE SEQUENCE [LARGE SCALE GENOMIC DNA]</scope>
    <source>
        <strain evidence="1 2">FW10M-9</strain>
    </source>
</reference>
<dbReference type="OrthoDB" id="4823886at2"/>
<name>A0A4P6F884_9MICO</name>
<gene>
    <name evidence="1" type="ORF">ET471_05015</name>
</gene>
<organism evidence="1 2">
    <name type="scientific">Xylanimonas protaetiae</name>
    <dbReference type="NCBI Taxonomy" id="2509457"/>
    <lineage>
        <taxon>Bacteria</taxon>
        <taxon>Bacillati</taxon>
        <taxon>Actinomycetota</taxon>
        <taxon>Actinomycetes</taxon>
        <taxon>Micrococcales</taxon>
        <taxon>Promicromonosporaceae</taxon>
        <taxon>Xylanimonas</taxon>
    </lineage>
</organism>